<dbReference type="Gene3D" id="3.40.630.30">
    <property type="match status" value="1"/>
</dbReference>
<protein>
    <submittedName>
        <fullName evidence="2">GNAT family N-acetyltransferase</fullName>
    </submittedName>
</protein>
<evidence type="ECO:0000313" key="2">
    <source>
        <dbReference type="EMBL" id="VEV99050.1"/>
    </source>
</evidence>
<accession>A0A653E8I7</accession>
<dbReference type="PANTHER" id="PTHR13538">
    <property type="entry name" value="N-ACETYLTRANSFERASE 6"/>
    <property type="match status" value="1"/>
</dbReference>
<gene>
    <name evidence="2" type="ORF">PMYSY11_4006</name>
</gene>
<dbReference type="GO" id="GO:0008080">
    <property type="term" value="F:N-acetyltransferase activity"/>
    <property type="evidence" value="ECO:0007669"/>
    <property type="project" value="InterPro"/>
</dbReference>
<dbReference type="PROSITE" id="PS51186">
    <property type="entry name" value="GNAT"/>
    <property type="match status" value="1"/>
</dbReference>
<dbReference type="CDD" id="cd04301">
    <property type="entry name" value="NAT_SF"/>
    <property type="match status" value="1"/>
</dbReference>
<dbReference type="Pfam" id="PF00583">
    <property type="entry name" value="Acetyltransf_1"/>
    <property type="match status" value="1"/>
</dbReference>
<dbReference type="AlphaFoldDB" id="A0A653E8I7"/>
<proteinExistence type="predicted"/>
<dbReference type="InterPro" id="IPR039840">
    <property type="entry name" value="NAA80"/>
</dbReference>
<keyword evidence="2" id="KW-0808">Transferase</keyword>
<dbReference type="PANTHER" id="PTHR13538:SF4">
    <property type="entry name" value="N-ALPHA-ACETYLTRANSFERASE 80"/>
    <property type="match status" value="1"/>
</dbReference>
<dbReference type="InterPro" id="IPR000182">
    <property type="entry name" value="GNAT_dom"/>
</dbReference>
<name>A0A653E8I7_9PSED</name>
<dbReference type="SUPFAM" id="SSF55729">
    <property type="entry name" value="Acyl-CoA N-acyltransferases (Nat)"/>
    <property type="match status" value="1"/>
</dbReference>
<evidence type="ECO:0000259" key="1">
    <source>
        <dbReference type="PROSITE" id="PS51186"/>
    </source>
</evidence>
<dbReference type="EMBL" id="LR215729">
    <property type="protein sequence ID" value="VEV99050.1"/>
    <property type="molecule type" value="Genomic_DNA"/>
</dbReference>
<sequence length="153" mass="17221">MIEMDWLVSHMQHSDRLAQWLYEQFSYEYAGQSLGEWQAEFADGQTNGDWLTLIAHEHGQLLGSAALATNDLQQRADLGPWLACVFVAPHARGRGLAAELVARICAAAQAQGVERLYLHTHDRQDYYAARGWTALESFQAWGSSHCLMARDLM</sequence>
<organism evidence="2">
    <name type="scientific">Pseudomonas marincola</name>
    <dbReference type="NCBI Taxonomy" id="437900"/>
    <lineage>
        <taxon>Bacteria</taxon>
        <taxon>Pseudomonadati</taxon>
        <taxon>Pseudomonadota</taxon>
        <taxon>Gammaproteobacteria</taxon>
        <taxon>Pseudomonadales</taxon>
        <taxon>Pseudomonadaceae</taxon>
        <taxon>Pseudomonas</taxon>
    </lineage>
</organism>
<dbReference type="RefSeq" id="WP_150549272.1">
    <property type="nucleotide sequence ID" value="NZ_LR215729.2"/>
</dbReference>
<dbReference type="InterPro" id="IPR016181">
    <property type="entry name" value="Acyl_CoA_acyltransferase"/>
</dbReference>
<reference evidence="2" key="1">
    <citation type="submission" date="2019-02" db="EMBL/GenBank/DDBJ databases">
        <authorList>
            <consortium name="Genoscope - CEA"/>
            <person name="William W."/>
        </authorList>
    </citation>
    <scope>NUCLEOTIDE SEQUENCE [LARGE SCALE GENOMIC DNA]</scope>
    <source>
        <strain evidence="2">YSy11</strain>
    </source>
</reference>
<dbReference type="GO" id="GO:0005737">
    <property type="term" value="C:cytoplasm"/>
    <property type="evidence" value="ECO:0007669"/>
    <property type="project" value="TreeGrafter"/>
</dbReference>
<dbReference type="GO" id="GO:1905502">
    <property type="term" value="F:acetyl-CoA binding"/>
    <property type="evidence" value="ECO:0007669"/>
    <property type="project" value="TreeGrafter"/>
</dbReference>
<feature type="domain" description="N-acetyltransferase" evidence="1">
    <location>
        <begin position="4"/>
        <end position="153"/>
    </location>
</feature>